<reference evidence="2" key="1">
    <citation type="submission" date="2023-03" db="EMBL/GenBank/DDBJ databases">
        <title>Massive genome expansion in bonnet fungi (Mycena s.s.) driven by repeated elements and novel gene families across ecological guilds.</title>
        <authorList>
            <consortium name="Lawrence Berkeley National Laboratory"/>
            <person name="Harder C.B."/>
            <person name="Miyauchi S."/>
            <person name="Viragh M."/>
            <person name="Kuo A."/>
            <person name="Thoen E."/>
            <person name="Andreopoulos B."/>
            <person name="Lu D."/>
            <person name="Skrede I."/>
            <person name="Drula E."/>
            <person name="Henrissat B."/>
            <person name="Morin E."/>
            <person name="Kohler A."/>
            <person name="Barry K."/>
            <person name="LaButti K."/>
            <person name="Morin E."/>
            <person name="Salamov A."/>
            <person name="Lipzen A."/>
            <person name="Mereny Z."/>
            <person name="Hegedus B."/>
            <person name="Baldrian P."/>
            <person name="Stursova M."/>
            <person name="Weitz H."/>
            <person name="Taylor A."/>
            <person name="Grigoriev I.V."/>
            <person name="Nagy L.G."/>
            <person name="Martin F."/>
            <person name="Kauserud H."/>
        </authorList>
    </citation>
    <scope>NUCLEOTIDE SEQUENCE</scope>
    <source>
        <strain evidence="2">CBHHK188m</strain>
    </source>
</reference>
<dbReference type="InterPro" id="IPR036047">
    <property type="entry name" value="F-box-like_dom_sf"/>
</dbReference>
<comment type="caution">
    <text evidence="2">The sequence shown here is derived from an EMBL/GenBank/DDBJ whole genome shotgun (WGS) entry which is preliminary data.</text>
</comment>
<dbReference type="InterPro" id="IPR001810">
    <property type="entry name" value="F-box_dom"/>
</dbReference>
<feature type="domain" description="F-box" evidence="1">
    <location>
        <begin position="65"/>
        <end position="120"/>
    </location>
</feature>
<evidence type="ECO:0000313" key="2">
    <source>
        <dbReference type="EMBL" id="KAJ7776976.1"/>
    </source>
</evidence>
<dbReference type="AlphaFoldDB" id="A0AAD7NUV8"/>
<accession>A0AAD7NUV8</accession>
<dbReference type="Pfam" id="PF12937">
    <property type="entry name" value="F-box-like"/>
    <property type="match status" value="1"/>
</dbReference>
<dbReference type="Gene3D" id="1.20.1280.50">
    <property type="match status" value="1"/>
</dbReference>
<keyword evidence="3" id="KW-1185">Reference proteome</keyword>
<evidence type="ECO:0000259" key="1">
    <source>
        <dbReference type="Pfam" id="PF12937"/>
    </source>
</evidence>
<dbReference type="EMBL" id="JARJLG010000011">
    <property type="protein sequence ID" value="KAJ7776976.1"/>
    <property type="molecule type" value="Genomic_DNA"/>
</dbReference>
<sequence>MPTATVDVCPNCGIGLVKNRPGVNKRSPRLDLRGRLAESDSLIAVLTTEHDILQAESDSIIYPVLSLPPEITAEIFVRCLPSHHLPDLSPSRAPLLLAQVCHQWRQITLETPSLWHSFALKDDSSVELLKTWLSRAGSLPLNYSLRSKDSSKADALIGATILHSHRWQDVSLSIPPGIILWPNDTIMLRDAPLLRELTTLTLGREMDGIQCLSILEWCVGLVHLTASIMRPADTHTPIITLPYLESFTSNLRDGCLLEYLTLPRLQNLTLTGISLPSYATALMTFFLRSACPLRTLGIAIDKIAADVSLLFLRGVPDTVSTLNVTGRGNMWAFFHAMQSVVLLPRLHTLALCVGGRIEYGAIIATLNARRAPSSSGVSLGCFTLHLPQLVSSRHMPNIAMMAQLRALASAGLKIELTRDVQKLLTEDILDLPAHAQLSIIMHRLSM</sequence>
<name>A0AAD7NUV8_9AGAR</name>
<evidence type="ECO:0000313" key="3">
    <source>
        <dbReference type="Proteomes" id="UP001215280"/>
    </source>
</evidence>
<organism evidence="2 3">
    <name type="scientific">Mycena maculata</name>
    <dbReference type="NCBI Taxonomy" id="230809"/>
    <lineage>
        <taxon>Eukaryota</taxon>
        <taxon>Fungi</taxon>
        <taxon>Dikarya</taxon>
        <taxon>Basidiomycota</taxon>
        <taxon>Agaricomycotina</taxon>
        <taxon>Agaricomycetes</taxon>
        <taxon>Agaricomycetidae</taxon>
        <taxon>Agaricales</taxon>
        <taxon>Marasmiineae</taxon>
        <taxon>Mycenaceae</taxon>
        <taxon>Mycena</taxon>
    </lineage>
</organism>
<gene>
    <name evidence="2" type="ORF">DFH07DRAFT_951592</name>
</gene>
<proteinExistence type="predicted"/>
<dbReference type="SUPFAM" id="SSF81383">
    <property type="entry name" value="F-box domain"/>
    <property type="match status" value="1"/>
</dbReference>
<protein>
    <recommendedName>
        <fullName evidence="1">F-box domain-containing protein</fullName>
    </recommendedName>
</protein>
<dbReference type="Proteomes" id="UP001215280">
    <property type="component" value="Unassembled WGS sequence"/>
</dbReference>